<dbReference type="PROSITE" id="PS00622">
    <property type="entry name" value="HTH_LUXR_1"/>
    <property type="match status" value="1"/>
</dbReference>
<dbReference type="GO" id="GO:0006355">
    <property type="term" value="P:regulation of DNA-templated transcription"/>
    <property type="evidence" value="ECO:0007669"/>
    <property type="project" value="InterPro"/>
</dbReference>
<dbReference type="InterPro" id="IPR001789">
    <property type="entry name" value="Sig_transdc_resp-reg_receiver"/>
</dbReference>
<evidence type="ECO:0000313" key="9">
    <source>
        <dbReference type="Proteomes" id="UP000725649"/>
    </source>
</evidence>
<keyword evidence="3" id="KW-0238">DNA-binding</keyword>
<sequence length="216" mass="23870">MKKKIVLADDHAIVRNGVRAVLENLGKDMEVIAEISNGKDLVEFAQNNKADVYVVDISMPILNGIEAVDRIVKQDPEAKVVMLSMYDDRVSVEKSLKAGAKGFIVKVSTADEIVDAIEEVSAGRFYLCSKVSKYVVQGFLGKTTPRNKRDSSGLTPKEKEVLQLIAEGYSSKDIAKSFNLSLNTIHVHRNNIMKKLGIHKQAELVRFAIKEGIAQL</sequence>
<dbReference type="AlphaFoldDB" id="A0A928DNB3"/>
<dbReference type="InterPro" id="IPR016032">
    <property type="entry name" value="Sig_transdc_resp-reg_C-effctor"/>
</dbReference>
<dbReference type="InterPro" id="IPR039420">
    <property type="entry name" value="WalR-like"/>
</dbReference>
<dbReference type="PROSITE" id="PS50043">
    <property type="entry name" value="HTH_LUXR_2"/>
    <property type="match status" value="1"/>
</dbReference>
<evidence type="ECO:0000256" key="2">
    <source>
        <dbReference type="ARBA" id="ARBA00023015"/>
    </source>
</evidence>
<dbReference type="PANTHER" id="PTHR43214:SF41">
    <property type="entry name" value="NITRATE_NITRITE RESPONSE REGULATOR PROTEIN NARP"/>
    <property type="match status" value="1"/>
</dbReference>
<gene>
    <name evidence="8" type="ORF">E7027_02090</name>
</gene>
<dbReference type="Proteomes" id="UP000725649">
    <property type="component" value="Unassembled WGS sequence"/>
</dbReference>
<dbReference type="GO" id="GO:0003677">
    <property type="term" value="F:DNA binding"/>
    <property type="evidence" value="ECO:0007669"/>
    <property type="project" value="UniProtKB-KW"/>
</dbReference>
<dbReference type="SMART" id="SM00448">
    <property type="entry name" value="REC"/>
    <property type="match status" value="1"/>
</dbReference>
<dbReference type="Pfam" id="PF00196">
    <property type="entry name" value="GerE"/>
    <property type="match status" value="1"/>
</dbReference>
<dbReference type="PROSITE" id="PS50110">
    <property type="entry name" value="RESPONSE_REGULATORY"/>
    <property type="match status" value="1"/>
</dbReference>
<evidence type="ECO:0000313" key="8">
    <source>
        <dbReference type="EMBL" id="MBE6420922.1"/>
    </source>
</evidence>
<organism evidence="8 9">
    <name type="scientific">Candidatus Avelusimicrobium gallicola</name>
    <dbReference type="NCBI Taxonomy" id="2562704"/>
    <lineage>
        <taxon>Bacteria</taxon>
        <taxon>Pseudomonadati</taxon>
        <taxon>Elusimicrobiota</taxon>
        <taxon>Elusimicrobia</taxon>
        <taxon>Elusimicrobiales</taxon>
        <taxon>Elusimicrobiaceae</taxon>
        <taxon>Candidatus Avelusimicrobium</taxon>
    </lineage>
</organism>
<feature type="domain" description="HTH luxR-type" evidence="6">
    <location>
        <begin position="147"/>
        <end position="212"/>
    </location>
</feature>
<keyword evidence="1 5" id="KW-0597">Phosphoprotein</keyword>
<keyword evidence="4" id="KW-0804">Transcription</keyword>
<dbReference type="PANTHER" id="PTHR43214">
    <property type="entry name" value="TWO-COMPONENT RESPONSE REGULATOR"/>
    <property type="match status" value="1"/>
</dbReference>
<evidence type="ECO:0000259" key="7">
    <source>
        <dbReference type="PROSITE" id="PS50110"/>
    </source>
</evidence>
<dbReference type="InterPro" id="IPR000792">
    <property type="entry name" value="Tscrpt_reg_LuxR_C"/>
</dbReference>
<evidence type="ECO:0000256" key="3">
    <source>
        <dbReference type="ARBA" id="ARBA00023125"/>
    </source>
</evidence>
<dbReference type="GO" id="GO:0000160">
    <property type="term" value="P:phosphorelay signal transduction system"/>
    <property type="evidence" value="ECO:0007669"/>
    <property type="project" value="InterPro"/>
</dbReference>
<accession>A0A928DNB3</accession>
<dbReference type="CDD" id="cd06170">
    <property type="entry name" value="LuxR_C_like"/>
    <property type="match status" value="1"/>
</dbReference>
<evidence type="ECO:0000256" key="4">
    <source>
        <dbReference type="ARBA" id="ARBA00023163"/>
    </source>
</evidence>
<dbReference type="SUPFAM" id="SSF46894">
    <property type="entry name" value="C-terminal effector domain of the bipartite response regulators"/>
    <property type="match status" value="1"/>
</dbReference>
<feature type="modified residue" description="4-aspartylphosphate" evidence="5">
    <location>
        <position position="56"/>
    </location>
</feature>
<protein>
    <submittedName>
        <fullName evidence="8">Response regulator transcription factor</fullName>
    </submittedName>
</protein>
<name>A0A928DNB3_9BACT</name>
<evidence type="ECO:0000256" key="5">
    <source>
        <dbReference type="PROSITE-ProRule" id="PRU00169"/>
    </source>
</evidence>
<comment type="caution">
    <text evidence="8">The sequence shown here is derived from an EMBL/GenBank/DDBJ whole genome shotgun (WGS) entry which is preliminary data.</text>
</comment>
<dbReference type="EMBL" id="SUVG01000002">
    <property type="protein sequence ID" value="MBE6420922.1"/>
    <property type="molecule type" value="Genomic_DNA"/>
</dbReference>
<dbReference type="CDD" id="cd17535">
    <property type="entry name" value="REC_NarL-like"/>
    <property type="match status" value="1"/>
</dbReference>
<keyword evidence="2" id="KW-0805">Transcription regulation</keyword>
<dbReference type="InterPro" id="IPR058245">
    <property type="entry name" value="NreC/VraR/RcsB-like_REC"/>
</dbReference>
<evidence type="ECO:0000256" key="1">
    <source>
        <dbReference type="ARBA" id="ARBA00022553"/>
    </source>
</evidence>
<dbReference type="SMART" id="SM00421">
    <property type="entry name" value="HTH_LUXR"/>
    <property type="match status" value="1"/>
</dbReference>
<proteinExistence type="predicted"/>
<dbReference type="SUPFAM" id="SSF52172">
    <property type="entry name" value="CheY-like"/>
    <property type="match status" value="1"/>
</dbReference>
<evidence type="ECO:0000259" key="6">
    <source>
        <dbReference type="PROSITE" id="PS50043"/>
    </source>
</evidence>
<reference evidence="8" key="1">
    <citation type="submission" date="2019-04" db="EMBL/GenBank/DDBJ databases">
        <title>Evolution of Biomass-Degrading Anaerobic Consortia Revealed by Metagenomics.</title>
        <authorList>
            <person name="Peng X."/>
        </authorList>
    </citation>
    <scope>NUCLEOTIDE SEQUENCE</scope>
    <source>
        <strain evidence="8">SIG66</strain>
    </source>
</reference>
<dbReference type="Pfam" id="PF00072">
    <property type="entry name" value="Response_reg"/>
    <property type="match status" value="1"/>
</dbReference>
<dbReference type="InterPro" id="IPR011006">
    <property type="entry name" value="CheY-like_superfamily"/>
</dbReference>
<dbReference type="Gene3D" id="3.40.50.2300">
    <property type="match status" value="1"/>
</dbReference>
<dbReference type="PRINTS" id="PR00038">
    <property type="entry name" value="HTHLUXR"/>
</dbReference>
<feature type="domain" description="Response regulatory" evidence="7">
    <location>
        <begin position="4"/>
        <end position="121"/>
    </location>
</feature>